<dbReference type="EMBL" id="QNSB01000004">
    <property type="protein sequence ID" value="RBP72304.1"/>
    <property type="molecule type" value="Genomic_DNA"/>
</dbReference>
<feature type="region of interest" description="Disordered" evidence="1">
    <location>
        <begin position="1"/>
        <end position="42"/>
    </location>
</feature>
<protein>
    <submittedName>
        <fullName evidence="2">Uncharacterized protein</fullName>
    </submittedName>
</protein>
<feature type="compositionally biased region" description="Polar residues" evidence="1">
    <location>
        <begin position="1"/>
        <end position="20"/>
    </location>
</feature>
<evidence type="ECO:0000313" key="3">
    <source>
        <dbReference type="Proteomes" id="UP000253509"/>
    </source>
</evidence>
<reference evidence="2 3" key="1">
    <citation type="submission" date="2018-06" db="EMBL/GenBank/DDBJ databases">
        <title>Freshwater and sediment microbial communities from various areas in North America, analyzing microbe dynamics in response to fracking.</title>
        <authorList>
            <person name="Lamendella R."/>
        </authorList>
    </citation>
    <scope>NUCLEOTIDE SEQUENCE [LARGE SCALE GENOMIC DNA]</scope>
    <source>
        <strain evidence="2 3">3b_TX</strain>
    </source>
</reference>
<dbReference type="Proteomes" id="UP000253509">
    <property type="component" value="Unassembled WGS sequence"/>
</dbReference>
<evidence type="ECO:0000256" key="1">
    <source>
        <dbReference type="SAM" id="MobiDB-lite"/>
    </source>
</evidence>
<dbReference type="AlphaFoldDB" id="A0A366IJK2"/>
<gene>
    <name evidence="2" type="ORF">DFO65_104262</name>
</gene>
<comment type="caution">
    <text evidence="2">The sequence shown here is derived from an EMBL/GenBank/DDBJ whole genome shotgun (WGS) entry which is preliminary data.</text>
</comment>
<keyword evidence="3" id="KW-1185">Reference proteome</keyword>
<evidence type="ECO:0000313" key="2">
    <source>
        <dbReference type="EMBL" id="RBP72304.1"/>
    </source>
</evidence>
<sequence>MTVTDTHTQSSAGRPSSASTGEEAAGPVERTAAEAAPGGSGKEAADLLRFPDSLALCIIAAVFTTGSNPHAVRNVVRRYVSRHGRSDGARALQYSIAGVGGARPWAVEVVENRKPANTHPGAPLKAEVIERAVQLMVDLDIDTVPDLRAAVTESPEANPVLEGWTRLPSQSSGATYRHLLTIAGLVPEP</sequence>
<organism evidence="2 3">
    <name type="scientific">Brevibacterium celere</name>
    <dbReference type="NCBI Taxonomy" id="225845"/>
    <lineage>
        <taxon>Bacteria</taxon>
        <taxon>Bacillati</taxon>
        <taxon>Actinomycetota</taxon>
        <taxon>Actinomycetes</taxon>
        <taxon>Micrococcales</taxon>
        <taxon>Brevibacteriaceae</taxon>
        <taxon>Brevibacterium</taxon>
    </lineage>
</organism>
<accession>A0A366IJK2</accession>
<dbReference type="RefSeq" id="WP_113903834.1">
    <property type="nucleotide sequence ID" value="NZ_QNSB01000004.1"/>
</dbReference>
<proteinExistence type="predicted"/>
<name>A0A366IJK2_9MICO</name>